<gene>
    <name evidence="2" type="ORF">PtrM4_014240</name>
</gene>
<reference evidence="2 3" key="1">
    <citation type="journal article" date="2018" name="BMC Genomics">
        <title>Comparative genomics of the wheat fungal pathogen Pyrenophora tritici-repentis reveals chromosomal variations and genome plasticity.</title>
        <authorList>
            <person name="Moolhuijzen P."/>
            <person name="See P.T."/>
            <person name="Hane J.K."/>
            <person name="Shi G."/>
            <person name="Liu Z."/>
            <person name="Oliver R.P."/>
            <person name="Moffat C.S."/>
        </authorList>
    </citation>
    <scope>NUCLEOTIDE SEQUENCE [LARGE SCALE GENOMIC DNA]</scope>
    <source>
        <strain evidence="2">M4</strain>
    </source>
</reference>
<evidence type="ECO:0000313" key="2">
    <source>
        <dbReference type="EMBL" id="KAF7577184.1"/>
    </source>
</evidence>
<comment type="caution">
    <text evidence="2">The sequence shown here is derived from an EMBL/GenBank/DDBJ whole genome shotgun (WGS) entry which is preliminary data.</text>
</comment>
<dbReference type="KEGG" id="ptrr:90954052"/>
<dbReference type="Gene3D" id="3.10.110.10">
    <property type="entry name" value="Ubiquitin Conjugating Enzyme"/>
    <property type="match status" value="1"/>
</dbReference>
<dbReference type="EMBL" id="NQIK02000001">
    <property type="protein sequence ID" value="KAF7577184.1"/>
    <property type="molecule type" value="Genomic_DNA"/>
</dbReference>
<organism evidence="2 3">
    <name type="scientific">Pyrenophora tritici-repentis</name>
    <dbReference type="NCBI Taxonomy" id="45151"/>
    <lineage>
        <taxon>Eukaryota</taxon>
        <taxon>Fungi</taxon>
        <taxon>Dikarya</taxon>
        <taxon>Ascomycota</taxon>
        <taxon>Pezizomycotina</taxon>
        <taxon>Dothideomycetes</taxon>
        <taxon>Pleosporomycetidae</taxon>
        <taxon>Pleosporales</taxon>
        <taxon>Pleosporineae</taxon>
        <taxon>Pleosporaceae</taxon>
        <taxon>Pyrenophora</taxon>
    </lineage>
</organism>
<proteinExistence type="predicted"/>
<accession>A0A2W1E4M1</accession>
<feature type="compositionally biased region" description="Basic residues" evidence="1">
    <location>
        <begin position="1"/>
        <end position="13"/>
    </location>
</feature>
<dbReference type="InterPro" id="IPR016135">
    <property type="entry name" value="UBQ-conjugating_enzyme/RWD"/>
</dbReference>
<protein>
    <submittedName>
        <fullName evidence="2">Uncharacterized protein</fullName>
    </submittedName>
</protein>
<evidence type="ECO:0000256" key="1">
    <source>
        <dbReference type="SAM" id="MobiDB-lite"/>
    </source>
</evidence>
<sequence>MAPHKTPKNKKHTPNACTPTGIDGMDATSPLGESPPVRPPLFSQPSETYEKAQEDEREVLKAVFMDDYVESEARGAWSVSWSLYIFGCLVAVQDEHRFMSLHTMKSNVSTSIQRKAD</sequence>
<name>A0A2W1E4M1_9PLEO</name>
<feature type="region of interest" description="Disordered" evidence="1">
    <location>
        <begin position="1"/>
        <end position="51"/>
    </location>
</feature>
<dbReference type="GeneID" id="90954052"/>
<evidence type="ECO:0000313" key="3">
    <source>
        <dbReference type="Proteomes" id="UP000245464"/>
    </source>
</evidence>
<dbReference type="Proteomes" id="UP000245464">
    <property type="component" value="Chromosome 1"/>
</dbReference>
<dbReference type="AlphaFoldDB" id="A0A2W1E4M1"/>
<dbReference type="RefSeq" id="XP_065965336.1">
    <property type="nucleotide sequence ID" value="XM_066103134.1"/>
</dbReference>